<dbReference type="Proteomes" id="UP000320235">
    <property type="component" value="Unassembled WGS sequence"/>
</dbReference>
<proteinExistence type="predicted"/>
<dbReference type="AlphaFoldDB" id="A0A543EFB3"/>
<evidence type="ECO:0000256" key="2">
    <source>
        <dbReference type="ARBA" id="ARBA00023295"/>
    </source>
</evidence>
<dbReference type="GO" id="GO:0016798">
    <property type="term" value="F:hydrolase activity, acting on glycosyl bonds"/>
    <property type="evidence" value="ECO:0007669"/>
    <property type="project" value="UniProtKB-KW"/>
</dbReference>
<keyword evidence="1" id="KW-0378">Hydrolase</keyword>
<feature type="domain" description="Beta-xylosidase C-terminal Concanavalin A-like" evidence="4">
    <location>
        <begin position="374"/>
        <end position="561"/>
    </location>
</feature>
<accession>A0A543EFB3</accession>
<dbReference type="OrthoDB" id="1413930at2"/>
<dbReference type="InterPro" id="IPR041542">
    <property type="entry name" value="GH43_C2"/>
</dbReference>
<dbReference type="Gene3D" id="2.115.10.20">
    <property type="entry name" value="Glycosyl hydrolase domain, family 43"/>
    <property type="match status" value="2"/>
</dbReference>
<keyword evidence="3" id="KW-0732">Signal</keyword>
<dbReference type="RefSeq" id="WP_141896268.1">
    <property type="nucleotide sequence ID" value="NZ_BAABLH010000006.1"/>
</dbReference>
<name>A0A543EFB3_9MICO</name>
<dbReference type="InterPro" id="IPR013320">
    <property type="entry name" value="ConA-like_dom_sf"/>
</dbReference>
<dbReference type="Pfam" id="PF17851">
    <property type="entry name" value="GH43_C2"/>
    <property type="match status" value="1"/>
</dbReference>
<evidence type="ECO:0000256" key="1">
    <source>
        <dbReference type="ARBA" id="ARBA00022801"/>
    </source>
</evidence>
<dbReference type="PROSITE" id="PS51318">
    <property type="entry name" value="TAT"/>
    <property type="match status" value="1"/>
</dbReference>
<evidence type="ECO:0000313" key="5">
    <source>
        <dbReference type="EMBL" id="TQM20284.1"/>
    </source>
</evidence>
<comment type="caution">
    <text evidence="5">The sequence shown here is derived from an EMBL/GenBank/DDBJ whole genome shotgun (WGS) entry which is preliminary data.</text>
</comment>
<protein>
    <submittedName>
        <fullName evidence="5">Uncharacterized protein DUF1349</fullName>
    </submittedName>
</protein>
<organism evidence="5 6">
    <name type="scientific">Microbacterium kyungheense</name>
    <dbReference type="NCBI Taxonomy" id="1263636"/>
    <lineage>
        <taxon>Bacteria</taxon>
        <taxon>Bacillati</taxon>
        <taxon>Actinomycetota</taxon>
        <taxon>Actinomycetes</taxon>
        <taxon>Micrococcales</taxon>
        <taxon>Microbacteriaceae</taxon>
        <taxon>Microbacterium</taxon>
    </lineage>
</organism>
<sequence>MRSSSRLLAGGALVAVAGLAAAGLLAPAASAASPSPASIAAATDDGYDLPRFRSTGEIVDPFDDTLPWNPTHEFIFPSVFHAGEYLAEPLAEWYIYYAPHDAPGGINLMYSDDLDGPWTQYEGSPVIANDWAPNYNVSHVSSPDAVWNPADERMYLFFHGENTVSRYATSTDGIHFDYGDAVVTTEDVEAAQPGRDATETSYARVFPHPDPASGYAWGMFFMTNYSDDHRRINLAVSKDLVTWQIADAPIVEPGDAEGGNVSAADLFTYHGQNYIVYHGSTGSILARPIADDLRTTGAAQPLFIPDPAPPANGRAASAQFVEEDGLLHMFYEYGDRSHTTIGHAIEDPTAPLDPVNTHPEDPVWESCRGAGSDEFEGTALDTALWSAGVRMADSRHVIADGALTLPTYVGNSTSAPLILQPMPEGDAWEVTTKLAITPEINFQQAGLIARRDDANSLRVDLAKASNGVRIDFVYRKNGTDRIASLTDYEMAPSDLGDTIWLRMTRVGDWITAAYSVDGVTFRTAGRAAPAGELGATAIGPFAYRGTATTPEIPATFDWVRFAPSPEELAACNADRTGPEVSVKDEAEFTVGADGTYSRVSFKLHDVDGKVDRLTLNGVEKDLVDDAWSDLNGVVPGAFGAVEGTNTLVVFDDAGNATTVTFVLDTTAPTVVVKEGTGLTDAVNAKKDKYRLVSFALSDDGGIDRVEVNGVVTDMVGAAVSDLDRVKVGTFGAVKGANTLTVYDVAGNATSYAFILKR</sequence>
<dbReference type="InterPro" id="IPR023296">
    <property type="entry name" value="Glyco_hydro_beta-prop_sf"/>
</dbReference>
<gene>
    <name evidence="5" type="ORF">FB391_3420</name>
</gene>
<keyword evidence="2" id="KW-0326">Glycosidase</keyword>
<dbReference type="EMBL" id="VFPE01000006">
    <property type="protein sequence ID" value="TQM20284.1"/>
    <property type="molecule type" value="Genomic_DNA"/>
</dbReference>
<evidence type="ECO:0000256" key="3">
    <source>
        <dbReference type="SAM" id="SignalP"/>
    </source>
</evidence>
<feature type="chain" id="PRO_5022047053" evidence="3">
    <location>
        <begin position="32"/>
        <end position="757"/>
    </location>
</feature>
<feature type="signal peptide" evidence="3">
    <location>
        <begin position="1"/>
        <end position="31"/>
    </location>
</feature>
<dbReference type="SUPFAM" id="SSF75005">
    <property type="entry name" value="Arabinanase/levansucrase/invertase"/>
    <property type="match status" value="2"/>
</dbReference>
<reference evidence="5 6" key="1">
    <citation type="submission" date="2019-06" db="EMBL/GenBank/DDBJ databases">
        <title>Sequencing the genomes of 1000 actinobacteria strains.</title>
        <authorList>
            <person name="Klenk H.-P."/>
        </authorList>
    </citation>
    <scope>NUCLEOTIDE SEQUENCE [LARGE SCALE GENOMIC DNA]</scope>
    <source>
        <strain evidence="5 6">DSM 105492</strain>
    </source>
</reference>
<dbReference type="SUPFAM" id="SSF49899">
    <property type="entry name" value="Concanavalin A-like lectins/glucanases"/>
    <property type="match status" value="1"/>
</dbReference>
<keyword evidence="6" id="KW-1185">Reference proteome</keyword>
<evidence type="ECO:0000313" key="6">
    <source>
        <dbReference type="Proteomes" id="UP000320235"/>
    </source>
</evidence>
<dbReference type="InterPro" id="IPR006311">
    <property type="entry name" value="TAT_signal"/>
</dbReference>
<evidence type="ECO:0000259" key="4">
    <source>
        <dbReference type="Pfam" id="PF17851"/>
    </source>
</evidence>
<dbReference type="Gene3D" id="2.60.120.200">
    <property type="match status" value="1"/>
</dbReference>